<dbReference type="EMBL" id="JAFJYH010000291">
    <property type="protein sequence ID" value="KAG4413872.1"/>
    <property type="molecule type" value="Genomic_DNA"/>
</dbReference>
<dbReference type="AlphaFoldDB" id="A0A8H7T668"/>
<sequence>MEPLSGKCRGREESGSETSHTTASTLDPAERSLEILPALCDARTGSDCNTPVSSPKRKSEETFEGQRAWLQKRSKSDPLQPCTTAPSPTCTAPRNERDRVPVITGRVHKGDRRTSTGTIDELLILDKRLKHLETHLDDWKEVNMFATELIGTTKVKDQRVEYLRSRTTQRDIRTAITAGEHKKSKITEELNKIPYDIGPSIWFILPTLREERENAYYALLAHPYIAQKTASSVTGLKKKLKQEIINFFDKSFTYQIAAMHRVPVLLTGPLLRLGGDTLFRATDGLNTGGENYRQLDDYNQKLWQEIVSQDVGILSRNVRNQSCQMRSRGESSISSLGLTGLFLGDNQESEYDEGGEANIEVMSPFPKYRKLRRDSGADLGSPPNTSESESNESFYDPYGEEDSRIKMTVMNS</sequence>
<feature type="compositionally biased region" description="Low complexity" evidence="1">
    <location>
        <begin position="381"/>
        <end position="393"/>
    </location>
</feature>
<keyword evidence="3" id="KW-1185">Reference proteome</keyword>
<feature type="compositionally biased region" description="Low complexity" evidence="1">
    <location>
        <begin position="81"/>
        <end position="93"/>
    </location>
</feature>
<name>A0A8H7T668_9HELO</name>
<protein>
    <submittedName>
        <fullName evidence="2">Uncharacterized protein</fullName>
    </submittedName>
</protein>
<proteinExistence type="predicted"/>
<feature type="region of interest" description="Disordered" evidence="1">
    <location>
        <begin position="1"/>
        <end position="95"/>
    </location>
</feature>
<evidence type="ECO:0000313" key="2">
    <source>
        <dbReference type="EMBL" id="KAG4413872.1"/>
    </source>
</evidence>
<evidence type="ECO:0000313" key="3">
    <source>
        <dbReference type="Proteomes" id="UP000664132"/>
    </source>
</evidence>
<dbReference type="OrthoDB" id="3549809at2759"/>
<dbReference type="Proteomes" id="UP000664132">
    <property type="component" value="Unassembled WGS sequence"/>
</dbReference>
<feature type="region of interest" description="Disordered" evidence="1">
    <location>
        <begin position="370"/>
        <end position="412"/>
    </location>
</feature>
<evidence type="ECO:0000256" key="1">
    <source>
        <dbReference type="SAM" id="MobiDB-lite"/>
    </source>
</evidence>
<gene>
    <name evidence="2" type="ORF">IFR04_012967</name>
</gene>
<reference evidence="2" key="1">
    <citation type="submission" date="2021-02" db="EMBL/GenBank/DDBJ databases">
        <title>Genome sequence Cadophora malorum strain M34.</title>
        <authorList>
            <person name="Stefanovic E."/>
            <person name="Vu D."/>
            <person name="Scully C."/>
            <person name="Dijksterhuis J."/>
            <person name="Roader J."/>
            <person name="Houbraken J."/>
        </authorList>
    </citation>
    <scope>NUCLEOTIDE SEQUENCE</scope>
    <source>
        <strain evidence="2">M34</strain>
    </source>
</reference>
<accession>A0A8H7T668</accession>
<organism evidence="2 3">
    <name type="scientific">Cadophora malorum</name>
    <dbReference type="NCBI Taxonomy" id="108018"/>
    <lineage>
        <taxon>Eukaryota</taxon>
        <taxon>Fungi</taxon>
        <taxon>Dikarya</taxon>
        <taxon>Ascomycota</taxon>
        <taxon>Pezizomycotina</taxon>
        <taxon>Leotiomycetes</taxon>
        <taxon>Helotiales</taxon>
        <taxon>Ploettnerulaceae</taxon>
        <taxon>Cadophora</taxon>
    </lineage>
</organism>
<comment type="caution">
    <text evidence="2">The sequence shown here is derived from an EMBL/GenBank/DDBJ whole genome shotgun (WGS) entry which is preliminary data.</text>
</comment>
<feature type="compositionally biased region" description="Polar residues" evidence="1">
    <location>
        <begin position="16"/>
        <end position="25"/>
    </location>
</feature>